<evidence type="ECO:0000313" key="3">
    <source>
        <dbReference type="Proteomes" id="UP001159363"/>
    </source>
</evidence>
<keyword evidence="3" id="KW-1185">Reference proteome</keyword>
<feature type="region of interest" description="Disordered" evidence="1">
    <location>
        <begin position="273"/>
        <end position="299"/>
    </location>
</feature>
<dbReference type="EMBL" id="JARBHB010000002">
    <property type="protein sequence ID" value="KAJ8893613.1"/>
    <property type="molecule type" value="Genomic_DNA"/>
</dbReference>
<feature type="compositionally biased region" description="Basic and acidic residues" evidence="1">
    <location>
        <begin position="230"/>
        <end position="242"/>
    </location>
</feature>
<accession>A0ABQ9IAB3</accession>
<sequence length="299" mass="33516">MLPRNSGIRSYCVTRCQYNPSLSSLLVTPLEDRDVLAKVSPPAVSVLGDVSAATKCPPCGEIELDFAAEVARRVLLKAKVAEASTLPLRHTTSPKLEPRTADFEFSYPTSPLHEELVHDQSQHEQVSSVMQQELRCETLNKPDSLTKFGQNNGLTDGIKCRKDITNLKPNSTHKPHQNQSQLGGRNNRRSGTRSVDKTMNWWNISVGGLLAELASPLSLVEFREGRHKYQCDKEPEKTQADRQRRKSVVHTDAALLSRGWYGRRDGCRCPRWRTETWHPQGDVISPSYPSPRKPPRAGS</sequence>
<name>A0ABQ9IAB3_9NEOP</name>
<organism evidence="2 3">
    <name type="scientific">Dryococelus australis</name>
    <dbReference type="NCBI Taxonomy" id="614101"/>
    <lineage>
        <taxon>Eukaryota</taxon>
        <taxon>Metazoa</taxon>
        <taxon>Ecdysozoa</taxon>
        <taxon>Arthropoda</taxon>
        <taxon>Hexapoda</taxon>
        <taxon>Insecta</taxon>
        <taxon>Pterygota</taxon>
        <taxon>Neoptera</taxon>
        <taxon>Polyneoptera</taxon>
        <taxon>Phasmatodea</taxon>
        <taxon>Verophasmatodea</taxon>
        <taxon>Anareolatae</taxon>
        <taxon>Phasmatidae</taxon>
        <taxon>Eurycanthinae</taxon>
        <taxon>Dryococelus</taxon>
    </lineage>
</organism>
<comment type="caution">
    <text evidence="2">The sequence shown here is derived from an EMBL/GenBank/DDBJ whole genome shotgun (WGS) entry which is preliminary data.</text>
</comment>
<proteinExistence type="predicted"/>
<reference evidence="2 3" key="1">
    <citation type="submission" date="2023-02" db="EMBL/GenBank/DDBJ databases">
        <title>LHISI_Scaffold_Assembly.</title>
        <authorList>
            <person name="Stuart O.P."/>
            <person name="Cleave R."/>
            <person name="Magrath M.J.L."/>
            <person name="Mikheyev A.S."/>
        </authorList>
    </citation>
    <scope>NUCLEOTIDE SEQUENCE [LARGE SCALE GENOMIC DNA]</scope>
    <source>
        <strain evidence="2">Daus_M_001</strain>
        <tissue evidence="2">Leg muscle</tissue>
    </source>
</reference>
<evidence type="ECO:0000256" key="1">
    <source>
        <dbReference type="SAM" id="MobiDB-lite"/>
    </source>
</evidence>
<dbReference type="Proteomes" id="UP001159363">
    <property type="component" value="Chromosome 2"/>
</dbReference>
<protein>
    <submittedName>
        <fullName evidence="2">Uncharacterized protein</fullName>
    </submittedName>
</protein>
<evidence type="ECO:0000313" key="2">
    <source>
        <dbReference type="EMBL" id="KAJ8893613.1"/>
    </source>
</evidence>
<feature type="region of interest" description="Disordered" evidence="1">
    <location>
        <begin position="164"/>
        <end position="194"/>
    </location>
</feature>
<feature type="region of interest" description="Disordered" evidence="1">
    <location>
        <begin position="230"/>
        <end position="249"/>
    </location>
</feature>
<gene>
    <name evidence="2" type="ORF">PR048_006213</name>
</gene>